<gene>
    <name evidence="1" type="ORF">SAMN06265795_12215</name>
</gene>
<reference evidence="1 2" key="1">
    <citation type="submission" date="2017-06" db="EMBL/GenBank/DDBJ databases">
        <authorList>
            <person name="Kim H.J."/>
            <person name="Triplett B.A."/>
        </authorList>
    </citation>
    <scope>NUCLEOTIDE SEQUENCE [LARGE SCALE GENOMIC DNA]</scope>
    <source>
        <strain evidence="1 2">U15</strain>
    </source>
</reference>
<dbReference type="RefSeq" id="WP_089401401.1">
    <property type="nucleotide sequence ID" value="NZ_FZOT01000022.1"/>
</dbReference>
<dbReference type="OrthoDB" id="8779547at2"/>
<dbReference type="EMBL" id="FZOT01000022">
    <property type="protein sequence ID" value="SNT28580.1"/>
    <property type="molecule type" value="Genomic_DNA"/>
</dbReference>
<proteinExistence type="predicted"/>
<accession>A0A239LE40</accession>
<organism evidence="1 2">
    <name type="scientific">Noviherbaspirillum humi</name>
    <dbReference type="NCBI Taxonomy" id="1688639"/>
    <lineage>
        <taxon>Bacteria</taxon>
        <taxon>Pseudomonadati</taxon>
        <taxon>Pseudomonadota</taxon>
        <taxon>Betaproteobacteria</taxon>
        <taxon>Burkholderiales</taxon>
        <taxon>Oxalobacteraceae</taxon>
        <taxon>Noviherbaspirillum</taxon>
    </lineage>
</organism>
<dbReference type="Pfam" id="PF05930">
    <property type="entry name" value="Phage_AlpA"/>
    <property type="match status" value="1"/>
</dbReference>
<dbReference type="InterPro" id="IPR052931">
    <property type="entry name" value="Prophage_regulatory_activator"/>
</dbReference>
<name>A0A239LE40_9BURK</name>
<dbReference type="AlphaFoldDB" id="A0A239LE40"/>
<keyword evidence="2" id="KW-1185">Reference proteome</keyword>
<sequence>MNHRVLKLQEVMAKVGMKKTSIYRAISVHDFPAPISLGAQAVGWVEAEIDAWIESRMQARQVYKFGLDLTGHVG</sequence>
<evidence type="ECO:0000313" key="2">
    <source>
        <dbReference type="Proteomes" id="UP000198284"/>
    </source>
</evidence>
<evidence type="ECO:0000313" key="1">
    <source>
        <dbReference type="EMBL" id="SNT28580.1"/>
    </source>
</evidence>
<protein>
    <submittedName>
        <fullName evidence="1">Transcriptional regulator, AlpA family</fullName>
    </submittedName>
</protein>
<dbReference type="Proteomes" id="UP000198284">
    <property type="component" value="Unassembled WGS sequence"/>
</dbReference>
<dbReference type="InterPro" id="IPR010260">
    <property type="entry name" value="AlpA"/>
</dbReference>
<dbReference type="Gene3D" id="1.10.238.160">
    <property type="match status" value="1"/>
</dbReference>
<dbReference type="PANTHER" id="PTHR36154:SF1">
    <property type="entry name" value="DNA-BINDING TRANSCRIPTIONAL ACTIVATOR ALPA"/>
    <property type="match status" value="1"/>
</dbReference>
<dbReference type="PANTHER" id="PTHR36154">
    <property type="entry name" value="DNA-BINDING TRANSCRIPTIONAL ACTIVATOR ALPA"/>
    <property type="match status" value="1"/>
</dbReference>